<protein>
    <recommendedName>
        <fullName evidence="6">NAD(P)-binding protein</fullName>
    </recommendedName>
</protein>
<dbReference type="GO" id="GO:0005737">
    <property type="term" value="C:cytoplasm"/>
    <property type="evidence" value="ECO:0007669"/>
    <property type="project" value="TreeGrafter"/>
</dbReference>
<sequence length="213" mass="23349">MTGDFPLSNKIVLVTGGGSGISFEFTRFAHAKGAKILIADLQLGVEAKKLVESQNDVHFTRCDVRNWKDLNDLVTITVSIWNDVPDIYIAGAGFFEPEWSTFWQDPENETYDSIAINVNHPIKLTRIAISALLSRNKRGVVCIIGSIAGLAGNYAVPLYCASKHAVTGFIRSMAPCEELEGVKITAMCPWYGIGWAFGFSVRNTVFGEEVQLG</sequence>
<dbReference type="Gene3D" id="3.40.50.720">
    <property type="entry name" value="NAD(P)-binding Rossmann-like Domain"/>
    <property type="match status" value="1"/>
</dbReference>
<dbReference type="SUPFAM" id="SSF51735">
    <property type="entry name" value="NAD(P)-binding Rossmann-fold domains"/>
    <property type="match status" value="1"/>
</dbReference>
<keyword evidence="5" id="KW-1185">Reference proteome</keyword>
<dbReference type="GO" id="GO:0016616">
    <property type="term" value="F:oxidoreductase activity, acting on the CH-OH group of donors, NAD or NADP as acceptor"/>
    <property type="evidence" value="ECO:0007669"/>
    <property type="project" value="TreeGrafter"/>
</dbReference>
<reference evidence="4" key="2">
    <citation type="submission" date="2023-01" db="EMBL/GenBank/DDBJ databases">
        <authorList>
            <person name="Petersen C."/>
        </authorList>
    </citation>
    <scope>NUCLEOTIDE SEQUENCE</scope>
    <source>
        <strain evidence="4">IBT 17514</strain>
    </source>
</reference>
<dbReference type="PANTHER" id="PTHR44229">
    <property type="entry name" value="15-HYDROXYPROSTAGLANDIN DEHYDROGENASE [NAD(+)]"/>
    <property type="match status" value="1"/>
</dbReference>
<accession>A0AAD6HWG0</accession>
<keyword evidence="2" id="KW-0521">NADP</keyword>
<name>A0AAD6HWG0_9EURO</name>
<keyword evidence="3" id="KW-0560">Oxidoreductase</keyword>
<comment type="caution">
    <text evidence="4">The sequence shown here is derived from an EMBL/GenBank/DDBJ whole genome shotgun (WGS) entry which is preliminary data.</text>
</comment>
<dbReference type="PANTHER" id="PTHR44229:SF4">
    <property type="entry name" value="15-HYDROXYPROSTAGLANDIN DEHYDROGENASE [NAD(+)]"/>
    <property type="match status" value="1"/>
</dbReference>
<evidence type="ECO:0000256" key="3">
    <source>
        <dbReference type="ARBA" id="ARBA00023002"/>
    </source>
</evidence>
<evidence type="ECO:0000313" key="5">
    <source>
        <dbReference type="Proteomes" id="UP001215712"/>
    </source>
</evidence>
<dbReference type="EMBL" id="JAQJAN010000001">
    <property type="protein sequence ID" value="KAJ5740222.1"/>
    <property type="molecule type" value="Genomic_DNA"/>
</dbReference>
<dbReference type="InterPro" id="IPR020904">
    <property type="entry name" value="Sc_DH/Rdtase_CS"/>
</dbReference>
<gene>
    <name evidence="4" type="ORF">N7493_000094</name>
</gene>
<reference evidence="4" key="1">
    <citation type="journal article" date="2023" name="IMA Fungus">
        <title>Comparative genomic study of the Penicillium genus elucidates a diverse pangenome and 15 lateral gene transfer events.</title>
        <authorList>
            <person name="Petersen C."/>
            <person name="Sorensen T."/>
            <person name="Nielsen M.R."/>
            <person name="Sondergaard T.E."/>
            <person name="Sorensen J.L."/>
            <person name="Fitzpatrick D.A."/>
            <person name="Frisvad J.C."/>
            <person name="Nielsen K.L."/>
        </authorList>
    </citation>
    <scope>NUCLEOTIDE SEQUENCE</scope>
    <source>
        <strain evidence="4">IBT 17514</strain>
    </source>
</reference>
<dbReference type="AlphaFoldDB" id="A0AAD6HWG0"/>
<dbReference type="InterPro" id="IPR036291">
    <property type="entry name" value="NAD(P)-bd_dom_sf"/>
</dbReference>
<dbReference type="Proteomes" id="UP001215712">
    <property type="component" value="Unassembled WGS sequence"/>
</dbReference>
<evidence type="ECO:0008006" key="6">
    <source>
        <dbReference type="Google" id="ProtNLM"/>
    </source>
</evidence>
<dbReference type="PRINTS" id="PR00081">
    <property type="entry name" value="GDHRDH"/>
</dbReference>
<comment type="similarity">
    <text evidence="1">Belongs to the short-chain dehydrogenases/reductases (SDR) family.</text>
</comment>
<evidence type="ECO:0000256" key="1">
    <source>
        <dbReference type="ARBA" id="ARBA00006484"/>
    </source>
</evidence>
<evidence type="ECO:0000313" key="4">
    <source>
        <dbReference type="EMBL" id="KAJ5740222.1"/>
    </source>
</evidence>
<proteinExistence type="inferred from homology"/>
<dbReference type="PROSITE" id="PS00061">
    <property type="entry name" value="ADH_SHORT"/>
    <property type="match status" value="1"/>
</dbReference>
<dbReference type="InterPro" id="IPR002347">
    <property type="entry name" value="SDR_fam"/>
</dbReference>
<evidence type="ECO:0000256" key="2">
    <source>
        <dbReference type="ARBA" id="ARBA00022857"/>
    </source>
</evidence>
<organism evidence="4 5">
    <name type="scientific">Penicillium malachiteum</name>
    <dbReference type="NCBI Taxonomy" id="1324776"/>
    <lineage>
        <taxon>Eukaryota</taxon>
        <taxon>Fungi</taxon>
        <taxon>Dikarya</taxon>
        <taxon>Ascomycota</taxon>
        <taxon>Pezizomycotina</taxon>
        <taxon>Eurotiomycetes</taxon>
        <taxon>Eurotiomycetidae</taxon>
        <taxon>Eurotiales</taxon>
        <taxon>Aspergillaceae</taxon>
        <taxon>Penicillium</taxon>
    </lineage>
</organism>
<dbReference type="Pfam" id="PF00106">
    <property type="entry name" value="adh_short"/>
    <property type="match status" value="1"/>
</dbReference>